<feature type="chain" id="PRO_5039504017" description="TolC family protein" evidence="1">
    <location>
        <begin position="25"/>
        <end position="462"/>
    </location>
</feature>
<accession>A0A9D2J189</accession>
<dbReference type="AlphaFoldDB" id="A0A9D2J189"/>
<name>A0A9D2J189_9BACE</name>
<evidence type="ECO:0008006" key="4">
    <source>
        <dbReference type="Google" id="ProtNLM"/>
    </source>
</evidence>
<organism evidence="2 3">
    <name type="scientific">Candidatus Bacteroides merdigallinarum</name>
    <dbReference type="NCBI Taxonomy" id="2838473"/>
    <lineage>
        <taxon>Bacteria</taxon>
        <taxon>Pseudomonadati</taxon>
        <taxon>Bacteroidota</taxon>
        <taxon>Bacteroidia</taxon>
        <taxon>Bacteroidales</taxon>
        <taxon>Bacteroidaceae</taxon>
        <taxon>Bacteroides</taxon>
    </lineage>
</organism>
<comment type="caution">
    <text evidence="2">The sequence shown here is derived from an EMBL/GenBank/DDBJ whole genome shotgun (WGS) entry which is preliminary data.</text>
</comment>
<feature type="signal peptide" evidence="1">
    <location>
        <begin position="1"/>
        <end position="24"/>
    </location>
</feature>
<protein>
    <recommendedName>
        <fullName evidence="4">TolC family protein</fullName>
    </recommendedName>
</protein>
<evidence type="ECO:0000313" key="3">
    <source>
        <dbReference type="Proteomes" id="UP000824028"/>
    </source>
</evidence>
<dbReference type="SUPFAM" id="SSF56954">
    <property type="entry name" value="Outer membrane efflux proteins (OEP)"/>
    <property type="match status" value="1"/>
</dbReference>
<evidence type="ECO:0000256" key="1">
    <source>
        <dbReference type="SAM" id="SignalP"/>
    </source>
</evidence>
<gene>
    <name evidence="2" type="ORF">H9814_04820</name>
</gene>
<dbReference type="Proteomes" id="UP000824028">
    <property type="component" value="Unassembled WGS sequence"/>
</dbReference>
<dbReference type="EMBL" id="DXBX01000033">
    <property type="protein sequence ID" value="HIZ32856.1"/>
    <property type="molecule type" value="Genomic_DNA"/>
</dbReference>
<reference evidence="2" key="2">
    <citation type="submission" date="2021-04" db="EMBL/GenBank/DDBJ databases">
        <authorList>
            <person name="Gilroy R."/>
        </authorList>
    </citation>
    <scope>NUCLEOTIDE SEQUENCE</scope>
    <source>
        <strain evidence="2">ChiHjej9B8-1298</strain>
    </source>
</reference>
<sequence length="462" mass="52876">MSKTNVYGLFIAVILLCSGNTVFAQVGNTTGSAEVVLLQGLNNDSILSAFSRRFVVLDSLLQCTAEPEEAFAWVGGCASTDVLDSVFDEKEAYERKAFLRKHGLELTGQAYYRLDDQLGFDEDDQYSRYKAKFQGEVGWNLFNSSFLQRKSELRLINLSNQAERLQQQRKLFSPTKNHTEEAIKKYYDALSAAVLHEQLLNNEVLQKAYLFVLETNRASNEKLLENNTEKMRIEHALAQTGVTTPEELRAIRILQPAWVEVDSARLLAHVRENHIELQESHVRGEILDARIRLTNYAHELRLTPFVRVSHYLRTGIGPKSSTNVEVGARFTFPFYGDASAKRKALRTEQAINALGRETLSETLAEQCHRLLDQLNRLNVAIDAEQRHADLLRRFIALRKEGYLNSQNGYNHVARLEEYNEYLKSLERTYSLLRERALCLLDIQKTAGYPDMAPLLRMKEIRK</sequence>
<keyword evidence="1" id="KW-0732">Signal</keyword>
<proteinExistence type="predicted"/>
<evidence type="ECO:0000313" key="2">
    <source>
        <dbReference type="EMBL" id="HIZ32856.1"/>
    </source>
</evidence>
<reference evidence="2" key="1">
    <citation type="journal article" date="2021" name="PeerJ">
        <title>Extensive microbial diversity within the chicken gut microbiome revealed by metagenomics and culture.</title>
        <authorList>
            <person name="Gilroy R."/>
            <person name="Ravi A."/>
            <person name="Getino M."/>
            <person name="Pursley I."/>
            <person name="Horton D.L."/>
            <person name="Alikhan N.F."/>
            <person name="Baker D."/>
            <person name="Gharbi K."/>
            <person name="Hall N."/>
            <person name="Watson M."/>
            <person name="Adriaenssens E.M."/>
            <person name="Foster-Nyarko E."/>
            <person name="Jarju S."/>
            <person name="Secka A."/>
            <person name="Antonio M."/>
            <person name="Oren A."/>
            <person name="Chaudhuri R.R."/>
            <person name="La Ragione R."/>
            <person name="Hildebrand F."/>
            <person name="Pallen M.J."/>
        </authorList>
    </citation>
    <scope>NUCLEOTIDE SEQUENCE</scope>
    <source>
        <strain evidence="2">ChiHjej9B8-1298</strain>
    </source>
</reference>